<keyword evidence="5 9" id="KW-0798">TonB box</keyword>
<evidence type="ECO:0000313" key="13">
    <source>
        <dbReference type="EMBL" id="SHM29456.1"/>
    </source>
</evidence>
<keyword evidence="14" id="KW-1185">Reference proteome</keyword>
<evidence type="ECO:0000256" key="9">
    <source>
        <dbReference type="RuleBase" id="RU003357"/>
    </source>
</evidence>
<name>A0A1M7HLS0_9RHOB</name>
<comment type="similarity">
    <text evidence="8 9">Belongs to the TonB-dependent receptor family.</text>
</comment>
<feature type="domain" description="TonB-dependent receptor-like beta-barrel" evidence="11">
    <location>
        <begin position="177"/>
        <end position="600"/>
    </location>
</feature>
<accession>A0A1M7HLS0</accession>
<keyword evidence="2 8" id="KW-0813">Transport</keyword>
<dbReference type="Pfam" id="PF00593">
    <property type="entry name" value="TonB_dep_Rec_b-barrel"/>
    <property type="match status" value="1"/>
</dbReference>
<evidence type="ECO:0000256" key="4">
    <source>
        <dbReference type="ARBA" id="ARBA00022692"/>
    </source>
</evidence>
<keyword evidence="3 8" id="KW-1134">Transmembrane beta strand</keyword>
<dbReference type="GO" id="GO:0015344">
    <property type="term" value="F:siderophore uptake transmembrane transporter activity"/>
    <property type="evidence" value="ECO:0007669"/>
    <property type="project" value="TreeGrafter"/>
</dbReference>
<feature type="chain" id="PRO_5009926542" evidence="10">
    <location>
        <begin position="28"/>
        <end position="626"/>
    </location>
</feature>
<feature type="domain" description="TonB-dependent receptor plug" evidence="12">
    <location>
        <begin position="52"/>
        <end position="150"/>
    </location>
</feature>
<keyword evidence="4 8" id="KW-0812">Transmembrane</keyword>
<dbReference type="InterPro" id="IPR036942">
    <property type="entry name" value="Beta-barrel_TonB_sf"/>
</dbReference>
<evidence type="ECO:0000256" key="2">
    <source>
        <dbReference type="ARBA" id="ARBA00022448"/>
    </source>
</evidence>
<dbReference type="PANTHER" id="PTHR30069:SF28">
    <property type="entry name" value="TONB-DEPENDENT RECEPTOR YNCD-RELATED"/>
    <property type="match status" value="1"/>
</dbReference>
<evidence type="ECO:0000256" key="3">
    <source>
        <dbReference type="ARBA" id="ARBA00022452"/>
    </source>
</evidence>
<reference evidence="14" key="1">
    <citation type="submission" date="2016-11" db="EMBL/GenBank/DDBJ databases">
        <authorList>
            <person name="Varghese N."/>
            <person name="Submissions S."/>
        </authorList>
    </citation>
    <scope>NUCLEOTIDE SEQUENCE [LARGE SCALE GENOMIC DNA]</scope>
    <source>
        <strain evidence="14">DSM 6637</strain>
    </source>
</reference>
<dbReference type="PANTHER" id="PTHR30069">
    <property type="entry name" value="TONB-DEPENDENT OUTER MEMBRANE RECEPTOR"/>
    <property type="match status" value="1"/>
</dbReference>
<keyword evidence="6 8" id="KW-0472">Membrane</keyword>
<dbReference type="InterPro" id="IPR037066">
    <property type="entry name" value="Plug_dom_sf"/>
</dbReference>
<dbReference type="GO" id="GO:0044718">
    <property type="term" value="P:siderophore transmembrane transport"/>
    <property type="evidence" value="ECO:0007669"/>
    <property type="project" value="TreeGrafter"/>
</dbReference>
<evidence type="ECO:0000256" key="7">
    <source>
        <dbReference type="ARBA" id="ARBA00023237"/>
    </source>
</evidence>
<organism evidence="13 14">
    <name type="scientific">Paracoccus solventivorans</name>
    <dbReference type="NCBI Taxonomy" id="53463"/>
    <lineage>
        <taxon>Bacteria</taxon>
        <taxon>Pseudomonadati</taxon>
        <taxon>Pseudomonadota</taxon>
        <taxon>Alphaproteobacteria</taxon>
        <taxon>Rhodobacterales</taxon>
        <taxon>Paracoccaceae</taxon>
        <taxon>Paracoccus</taxon>
    </lineage>
</organism>
<feature type="signal peptide" evidence="10">
    <location>
        <begin position="1"/>
        <end position="27"/>
    </location>
</feature>
<proteinExistence type="inferred from homology"/>
<dbReference type="InterPro" id="IPR039426">
    <property type="entry name" value="TonB-dep_rcpt-like"/>
</dbReference>
<evidence type="ECO:0000256" key="1">
    <source>
        <dbReference type="ARBA" id="ARBA00004571"/>
    </source>
</evidence>
<sequence>MSEPFRRLGLTAAPLALALATTAPARAQEPILLDPIILSGGFSPVSAAAYGRAATVLTAEEMQQRGVASVQDALRGLPGVSVSSTGASSTAVRIRGGESRHTLILIDGVNAGAGDQPYPLGGLDLADVERIEVLRGPQSVYYGSDAATGVVNIITRKAERSGGYARAEVGHGGALAFGHAVVTDRWRLQADLGYRDDNGYDHSVAGNGDKDGIRRATLGFSGEWTASEDLRLGFSSRHSEERYWYDATNPAPTSAEDYLEDASHWADRDERINLLWGEWSTLDGRLTHRLSWQDTVNEITTHDDNPSESKLRRRAWKYRATYGLDGAAASADQTLALSLERITDRTSGEADRRWDTDAVALEYRGAYANGLDVQFGVRHDDNSRFQSKTTWNAGVSWRVEGTPWRLHASAGTGLSNPQYYQIIGGFGSIGNPDLKPEESRSVDLGVEYTLPDGRGTLDLTWFRERLEDEIEWSGVAFPDGTNYRNQSGTSRREGIEVAYRHDITDSLTIGAAYTYLDATDPDGSVEVRRPRHELALNASLQTFGGRGWIAADLRHVRDLADTQFWGTYETTNLPDFTTVNLAASYELTDSARLTGRVTNLFDKAYSETWGYAAPGRAAWVGVETRW</sequence>
<dbReference type="AlphaFoldDB" id="A0A1M7HLS0"/>
<dbReference type="Gene3D" id="2.40.170.20">
    <property type="entry name" value="TonB-dependent receptor, beta-barrel domain"/>
    <property type="match status" value="1"/>
</dbReference>
<keyword evidence="10" id="KW-0732">Signal</keyword>
<dbReference type="STRING" id="53463.SAMN05444389_106172"/>
<dbReference type="Gene3D" id="2.170.130.10">
    <property type="entry name" value="TonB-dependent receptor, plug domain"/>
    <property type="match status" value="1"/>
</dbReference>
<dbReference type="SUPFAM" id="SSF56935">
    <property type="entry name" value="Porins"/>
    <property type="match status" value="1"/>
</dbReference>
<keyword evidence="7 8" id="KW-0998">Cell outer membrane</keyword>
<dbReference type="Proteomes" id="UP000184444">
    <property type="component" value="Unassembled WGS sequence"/>
</dbReference>
<dbReference type="OrthoDB" id="9760333at2"/>
<evidence type="ECO:0000259" key="12">
    <source>
        <dbReference type="Pfam" id="PF07715"/>
    </source>
</evidence>
<evidence type="ECO:0000256" key="10">
    <source>
        <dbReference type="SAM" id="SignalP"/>
    </source>
</evidence>
<evidence type="ECO:0000259" key="11">
    <source>
        <dbReference type="Pfam" id="PF00593"/>
    </source>
</evidence>
<dbReference type="InterPro" id="IPR012910">
    <property type="entry name" value="Plug_dom"/>
</dbReference>
<dbReference type="GO" id="GO:0009279">
    <property type="term" value="C:cell outer membrane"/>
    <property type="evidence" value="ECO:0007669"/>
    <property type="project" value="UniProtKB-SubCell"/>
</dbReference>
<dbReference type="EMBL" id="FRCK01000006">
    <property type="protein sequence ID" value="SHM29456.1"/>
    <property type="molecule type" value="Genomic_DNA"/>
</dbReference>
<dbReference type="PROSITE" id="PS52016">
    <property type="entry name" value="TONB_DEPENDENT_REC_3"/>
    <property type="match status" value="1"/>
</dbReference>
<protein>
    <submittedName>
        <fullName evidence="13">Vitamin B12 transporter</fullName>
    </submittedName>
</protein>
<dbReference type="InterPro" id="IPR000531">
    <property type="entry name" value="Beta-barrel_TonB"/>
</dbReference>
<gene>
    <name evidence="13" type="ORF">SAMN05444389_106172</name>
</gene>
<evidence type="ECO:0000256" key="8">
    <source>
        <dbReference type="PROSITE-ProRule" id="PRU01360"/>
    </source>
</evidence>
<dbReference type="CDD" id="cd01347">
    <property type="entry name" value="ligand_gated_channel"/>
    <property type="match status" value="1"/>
</dbReference>
<evidence type="ECO:0000256" key="6">
    <source>
        <dbReference type="ARBA" id="ARBA00023136"/>
    </source>
</evidence>
<comment type="subcellular location">
    <subcellularLocation>
        <location evidence="1 8">Cell outer membrane</location>
        <topology evidence="1 8">Multi-pass membrane protein</topology>
    </subcellularLocation>
</comment>
<dbReference type="RefSeq" id="WP_073066706.1">
    <property type="nucleotide sequence ID" value="NZ_FRCK01000006.1"/>
</dbReference>
<dbReference type="Pfam" id="PF07715">
    <property type="entry name" value="Plug"/>
    <property type="match status" value="1"/>
</dbReference>
<evidence type="ECO:0000313" key="14">
    <source>
        <dbReference type="Proteomes" id="UP000184444"/>
    </source>
</evidence>
<evidence type="ECO:0000256" key="5">
    <source>
        <dbReference type="ARBA" id="ARBA00023077"/>
    </source>
</evidence>